<evidence type="ECO:0000313" key="1">
    <source>
        <dbReference type="EMBL" id="QNR23311.1"/>
    </source>
</evidence>
<dbReference type="RefSeq" id="WP_210757840.1">
    <property type="nucleotide sequence ID" value="NZ_CP060139.1"/>
</dbReference>
<name>A0A7H0VC63_9FLAO</name>
<gene>
    <name evidence="1" type="ORF">H4K34_13115</name>
</gene>
<dbReference type="EMBL" id="CP060139">
    <property type="protein sequence ID" value="QNR23311.1"/>
    <property type="molecule type" value="Genomic_DNA"/>
</dbReference>
<organism evidence="1 2">
    <name type="scientific">Croceimicrobium hydrocarbonivorans</name>
    <dbReference type="NCBI Taxonomy" id="2761580"/>
    <lineage>
        <taxon>Bacteria</taxon>
        <taxon>Pseudomonadati</taxon>
        <taxon>Bacteroidota</taxon>
        <taxon>Flavobacteriia</taxon>
        <taxon>Flavobacteriales</taxon>
        <taxon>Owenweeksiaceae</taxon>
        <taxon>Croceimicrobium</taxon>
    </lineage>
</organism>
<protein>
    <submittedName>
        <fullName evidence="1">Uncharacterized protein</fullName>
    </submittedName>
</protein>
<dbReference type="AlphaFoldDB" id="A0A7H0VC63"/>
<dbReference type="KEGG" id="chyd:H4K34_13115"/>
<reference evidence="1 2" key="1">
    <citation type="submission" date="2020-08" db="EMBL/GenBank/DDBJ databases">
        <title>Croceimicrobium hydrocarbonivorans gen. nov., sp. nov., a novel marine bacterium isolated from a bacterial consortium that degrades polyethylene terephthalate.</title>
        <authorList>
            <person name="Liu R."/>
        </authorList>
    </citation>
    <scope>NUCLEOTIDE SEQUENCE [LARGE SCALE GENOMIC DNA]</scope>
    <source>
        <strain evidence="1 2">A20-9</strain>
    </source>
</reference>
<evidence type="ECO:0000313" key="2">
    <source>
        <dbReference type="Proteomes" id="UP000516305"/>
    </source>
</evidence>
<dbReference type="Proteomes" id="UP000516305">
    <property type="component" value="Chromosome"/>
</dbReference>
<keyword evidence="2" id="KW-1185">Reference proteome</keyword>
<sequence>MKTNFEIEDNYAVLLAGTHLDLHNNFDFQGLIKKGDDILIRFQKTKGDWLNAKVPDVLYFHCMNVSYQYYIEGDEQALKEDAIGLSDITFFPSESRMINDSLRLQSNPEDKDDLILFFQDGKVIRIGCTEIKLITEDLEPEK</sequence>
<proteinExistence type="predicted"/>
<accession>A0A7H0VC63</accession>